<proteinExistence type="inferred from homology"/>
<dbReference type="Pfam" id="PF06733">
    <property type="entry name" value="DEAD_2"/>
    <property type="match status" value="1"/>
</dbReference>
<evidence type="ECO:0000256" key="7">
    <source>
        <dbReference type="ARBA" id="ARBA00022840"/>
    </source>
</evidence>
<dbReference type="SMART" id="SM00491">
    <property type="entry name" value="HELICc2"/>
    <property type="match status" value="1"/>
</dbReference>
<keyword evidence="7" id="KW-0067">ATP-binding</keyword>
<dbReference type="PANTHER" id="PTHR11472:SF34">
    <property type="entry name" value="REGULATOR OF TELOMERE ELONGATION HELICASE 1"/>
    <property type="match status" value="1"/>
</dbReference>
<evidence type="ECO:0000256" key="6">
    <source>
        <dbReference type="ARBA" id="ARBA00022806"/>
    </source>
</evidence>
<dbReference type="RefSeq" id="WP_279250049.1">
    <property type="nucleotide sequence ID" value="NZ_SHNO01000001.1"/>
</dbReference>
<keyword evidence="3" id="KW-0547">Nucleotide-binding</keyword>
<dbReference type="InterPro" id="IPR027417">
    <property type="entry name" value="P-loop_NTPase"/>
</dbReference>
<name>A0ABT3T7U9_9GAMM</name>
<evidence type="ECO:0000256" key="1">
    <source>
        <dbReference type="ARBA" id="ARBA00022485"/>
    </source>
</evidence>
<dbReference type="InterPro" id="IPR010614">
    <property type="entry name" value="RAD3-like_helicase_DEAD"/>
</dbReference>
<evidence type="ECO:0000313" key="17">
    <source>
        <dbReference type="Proteomes" id="UP001143304"/>
    </source>
</evidence>
<gene>
    <name evidence="16" type="ORF">EYC82_13380</name>
</gene>
<organism evidence="16 17">
    <name type="scientific">Candidatus Marimicrobium litorale</name>
    <dbReference type="NCBI Taxonomy" id="2518991"/>
    <lineage>
        <taxon>Bacteria</taxon>
        <taxon>Pseudomonadati</taxon>
        <taxon>Pseudomonadota</taxon>
        <taxon>Gammaproteobacteria</taxon>
        <taxon>Cellvibrionales</taxon>
        <taxon>Halieaceae</taxon>
        <taxon>Marimicrobium</taxon>
    </lineage>
</organism>
<keyword evidence="6 16" id="KW-0347">Helicase</keyword>
<protein>
    <submittedName>
        <fullName evidence="16">ATP-dependent DNA helicase</fullName>
    </submittedName>
</protein>
<dbReference type="Pfam" id="PF00270">
    <property type="entry name" value="DEAD"/>
    <property type="match status" value="1"/>
</dbReference>
<evidence type="ECO:0000256" key="13">
    <source>
        <dbReference type="ARBA" id="ARBA00038058"/>
    </source>
</evidence>
<dbReference type="Proteomes" id="UP001143304">
    <property type="component" value="Unassembled WGS sequence"/>
</dbReference>
<evidence type="ECO:0000256" key="12">
    <source>
        <dbReference type="ARBA" id="ARBA00023235"/>
    </source>
</evidence>
<dbReference type="Gene3D" id="1.10.30.20">
    <property type="entry name" value="Bacterial XPD DNA helicase, FeS cluster domain"/>
    <property type="match status" value="1"/>
</dbReference>
<feature type="domain" description="Helicase ATP-binding" evidence="15">
    <location>
        <begin position="178"/>
        <end position="431"/>
    </location>
</feature>
<evidence type="ECO:0000256" key="11">
    <source>
        <dbReference type="ARBA" id="ARBA00023204"/>
    </source>
</evidence>
<evidence type="ECO:0000259" key="15">
    <source>
        <dbReference type="PROSITE" id="PS51193"/>
    </source>
</evidence>
<keyword evidence="12" id="KW-0413">Isomerase</keyword>
<sequence length="763" mass="86528">MTEFSVSVTDLARFCHRHGDIDQRFNPSPSGPEGIAGHQRLYSRRPESYRREYPVESRYELDGITLHLKGRADGYDAEAGLVEEIKTCRVEPDSIPPAIAKLHLSQGLIYAALIADKENLSTLRVRVTWLNIDNEEEHYREEIYPAAALRAFLQDTLSRFASWLQLISILRKQRDASLATLAFPYGEFRAGQRDIAETTYRCIAGGRHLLMEAPTGIGKTAAVLFPALKALMTGKHERIAFVTAKTIGRRSAEQTLAHFRAAGYRGTALSLSAKEAVCLSPGKACHGEDCPYAKGYYEKLPNALHAAMKEPALTRVHLESLARQFEVCPYELAGDLLPWVDTVIGDQHYVYSLYGALGSLMSTSGARWSVLLDEAHNLPGRARKMYSARLSKNALMRARREAPARIVPALERVNRKLLALQKQDWQSEHYHSEHTLPQKLLGGLIDFTAEVSADCATHPELLSQHPVLAEFYFDSLHFIRVAQQWGDEYRCVYTRDTEPQSLLVVLNCLDPARLLAERQARAYSVTAFSATLSPPEWTRERLGLDSHTVFHRATSPFATEQLAVWLVTDLDTRYRHREDTLQRLASLLREWLEAMPGNGIVYFPSYRYMHSCLRLLDDLEPRRTLWVQAPQEGEERRAELLSLLQEKRDIVAFCILGGIFSEGIDLPGDALASVAVVGVGMPQVNQDTRELQEWYEQRTGAGFQYTFIYPGLQKVDQALGRVVRSARDKGNALLIDTRYRQPPYRQLLPPWWTYRQWPPQRPQ</sequence>
<keyword evidence="10" id="KW-0238">DNA-binding</keyword>
<dbReference type="InterPro" id="IPR011545">
    <property type="entry name" value="DEAD/DEAH_box_helicase_dom"/>
</dbReference>
<keyword evidence="2" id="KW-0479">Metal-binding</keyword>
<dbReference type="Pfam" id="PF13307">
    <property type="entry name" value="Helicase_C_2"/>
    <property type="match status" value="1"/>
</dbReference>
<feature type="region of interest" description="Disordered" evidence="14">
    <location>
        <begin position="22"/>
        <end position="41"/>
    </location>
</feature>
<dbReference type="PANTHER" id="PTHR11472">
    <property type="entry name" value="DNA REPAIR DEAD HELICASE RAD3/XP-D SUBFAMILY MEMBER"/>
    <property type="match status" value="1"/>
</dbReference>
<dbReference type="InterPro" id="IPR006555">
    <property type="entry name" value="ATP-dep_Helicase_C"/>
</dbReference>
<evidence type="ECO:0000256" key="9">
    <source>
        <dbReference type="ARBA" id="ARBA00023014"/>
    </source>
</evidence>
<dbReference type="GO" id="GO:0004386">
    <property type="term" value="F:helicase activity"/>
    <property type="evidence" value="ECO:0007669"/>
    <property type="project" value="UniProtKB-KW"/>
</dbReference>
<keyword evidence="5" id="KW-0378">Hydrolase</keyword>
<evidence type="ECO:0000256" key="8">
    <source>
        <dbReference type="ARBA" id="ARBA00023004"/>
    </source>
</evidence>
<dbReference type="InterPro" id="IPR006554">
    <property type="entry name" value="Helicase-like_DEXD_c2"/>
</dbReference>
<evidence type="ECO:0000256" key="3">
    <source>
        <dbReference type="ARBA" id="ARBA00022741"/>
    </source>
</evidence>
<keyword evidence="9" id="KW-0411">Iron-sulfur</keyword>
<comment type="similarity">
    <text evidence="13">Belongs to the helicase family. DinG subfamily.</text>
</comment>
<dbReference type="InterPro" id="IPR042493">
    <property type="entry name" value="XPD_DNA_FeS"/>
</dbReference>
<evidence type="ECO:0000313" key="16">
    <source>
        <dbReference type="EMBL" id="MCX2978353.1"/>
    </source>
</evidence>
<keyword evidence="11" id="KW-0234">DNA repair</keyword>
<dbReference type="Gene3D" id="1.10.275.40">
    <property type="match status" value="1"/>
</dbReference>
<reference evidence="16" key="1">
    <citation type="submission" date="2019-02" db="EMBL/GenBank/DDBJ databases">
        <authorList>
            <person name="Li S.-H."/>
        </authorList>
    </citation>
    <scope>NUCLEOTIDE SEQUENCE</scope>
    <source>
        <strain evidence="16">IMCC11814</strain>
    </source>
</reference>
<evidence type="ECO:0000256" key="10">
    <source>
        <dbReference type="ARBA" id="ARBA00023125"/>
    </source>
</evidence>
<keyword evidence="17" id="KW-1185">Reference proteome</keyword>
<dbReference type="PROSITE" id="PS51193">
    <property type="entry name" value="HELICASE_ATP_BIND_2"/>
    <property type="match status" value="1"/>
</dbReference>
<comment type="caution">
    <text evidence="16">The sequence shown here is derived from an EMBL/GenBank/DDBJ whole genome shotgun (WGS) entry which is preliminary data.</text>
</comment>
<dbReference type="SUPFAM" id="SSF52540">
    <property type="entry name" value="P-loop containing nucleoside triphosphate hydrolases"/>
    <property type="match status" value="1"/>
</dbReference>
<evidence type="ECO:0000256" key="2">
    <source>
        <dbReference type="ARBA" id="ARBA00022723"/>
    </source>
</evidence>
<keyword evidence="1" id="KW-0004">4Fe-4S</keyword>
<dbReference type="InterPro" id="IPR011604">
    <property type="entry name" value="PDDEXK-like_dom_sf"/>
</dbReference>
<dbReference type="InterPro" id="IPR014013">
    <property type="entry name" value="Helic_SF1/SF2_ATP-bd_DinG/Rad3"/>
</dbReference>
<evidence type="ECO:0000256" key="4">
    <source>
        <dbReference type="ARBA" id="ARBA00022763"/>
    </source>
</evidence>
<dbReference type="Gene3D" id="3.90.320.10">
    <property type="match status" value="1"/>
</dbReference>
<accession>A0ABT3T7U9</accession>
<keyword evidence="8" id="KW-0408">Iron</keyword>
<evidence type="ECO:0000256" key="14">
    <source>
        <dbReference type="SAM" id="MobiDB-lite"/>
    </source>
</evidence>
<dbReference type="Gene3D" id="3.40.50.300">
    <property type="entry name" value="P-loop containing nucleotide triphosphate hydrolases"/>
    <property type="match status" value="2"/>
</dbReference>
<dbReference type="SMART" id="SM00488">
    <property type="entry name" value="DEXDc2"/>
    <property type="match status" value="1"/>
</dbReference>
<evidence type="ECO:0000256" key="5">
    <source>
        <dbReference type="ARBA" id="ARBA00022801"/>
    </source>
</evidence>
<keyword evidence="4" id="KW-0227">DNA damage</keyword>
<dbReference type="EMBL" id="SHNO01000001">
    <property type="protein sequence ID" value="MCX2978353.1"/>
    <property type="molecule type" value="Genomic_DNA"/>
</dbReference>
<dbReference type="InterPro" id="IPR045028">
    <property type="entry name" value="DinG/Rad3-like"/>
</dbReference>